<dbReference type="Proteomes" id="UP000649604">
    <property type="component" value="Unassembled WGS sequence"/>
</dbReference>
<dbReference type="Pfam" id="PF12706">
    <property type="entry name" value="Lactamase_B_2"/>
    <property type="match status" value="1"/>
</dbReference>
<sequence>MPSITLQFLGVSCAKITTEQGVKILIDPYIEGNPNCPVGIDEVLDSDIILVTHGATDHFGNTLDILKRNQATVICDPAVGIYLREQGIPPDRVRGKCWGDTVHLHGLKVKVVYTAHISIMMTPNKMFAGIPVGFILETEAGIRLYNPGDTSLFGDMKLFGKLYQPHIGLIPVSYPPGDPEAIHLSPYEAAIATDWLNLSQVIPVHYISGVRNPEVFQHYIAQTGLKCSVLLLTPGEERLLEFETSELIPSDEYLNIIDPNQQY</sequence>
<proteinExistence type="predicted"/>
<accession>A0A9D5JYJ5</accession>
<organism evidence="2 3">
    <name type="scientific">candidate division KSB3 bacterium</name>
    <dbReference type="NCBI Taxonomy" id="2044937"/>
    <lineage>
        <taxon>Bacteria</taxon>
        <taxon>candidate division KSB3</taxon>
    </lineage>
</organism>
<dbReference type="InterPro" id="IPR001279">
    <property type="entry name" value="Metallo-B-lactamas"/>
</dbReference>
<dbReference type="Gene3D" id="3.60.15.10">
    <property type="entry name" value="Ribonuclease Z/Hydroxyacylglutathione hydrolase-like"/>
    <property type="match status" value="1"/>
</dbReference>
<name>A0A9D5JYJ5_9BACT</name>
<dbReference type="InterPro" id="IPR036866">
    <property type="entry name" value="RibonucZ/Hydroxyglut_hydro"/>
</dbReference>
<dbReference type="NCBIfam" id="NF001911">
    <property type="entry name" value="PRK00685.1"/>
    <property type="match status" value="1"/>
</dbReference>
<dbReference type="PANTHER" id="PTHR43546">
    <property type="entry name" value="UPF0173 METAL-DEPENDENT HYDROLASE MJ1163-RELATED"/>
    <property type="match status" value="1"/>
</dbReference>
<reference evidence="2" key="1">
    <citation type="submission" date="2019-11" db="EMBL/GenBank/DDBJ databases">
        <title>Microbial mats filling the niche in hypersaline microbial mats.</title>
        <authorList>
            <person name="Wong H.L."/>
            <person name="Macleod F.I."/>
            <person name="White R.A. III"/>
            <person name="Burns B.P."/>
        </authorList>
    </citation>
    <scope>NUCLEOTIDE SEQUENCE</scope>
    <source>
        <strain evidence="2">Rbin_158</strain>
    </source>
</reference>
<protein>
    <submittedName>
        <fullName evidence="2">Metal-dependent hydrolase</fullName>
    </submittedName>
</protein>
<gene>
    <name evidence="2" type="ORF">GF339_18055</name>
</gene>
<dbReference type="GO" id="GO:0016787">
    <property type="term" value="F:hydrolase activity"/>
    <property type="evidence" value="ECO:0007669"/>
    <property type="project" value="UniProtKB-KW"/>
</dbReference>
<dbReference type="EMBL" id="WJJP01000588">
    <property type="protein sequence ID" value="MBD3326493.1"/>
    <property type="molecule type" value="Genomic_DNA"/>
</dbReference>
<dbReference type="AlphaFoldDB" id="A0A9D5JYJ5"/>
<keyword evidence="2" id="KW-0378">Hydrolase</keyword>
<dbReference type="SUPFAM" id="SSF56281">
    <property type="entry name" value="Metallo-hydrolase/oxidoreductase"/>
    <property type="match status" value="1"/>
</dbReference>
<evidence type="ECO:0000313" key="2">
    <source>
        <dbReference type="EMBL" id="MBD3326493.1"/>
    </source>
</evidence>
<evidence type="ECO:0000259" key="1">
    <source>
        <dbReference type="Pfam" id="PF12706"/>
    </source>
</evidence>
<dbReference type="PANTHER" id="PTHR43546:SF3">
    <property type="entry name" value="UPF0173 METAL-DEPENDENT HYDROLASE MJ1163"/>
    <property type="match status" value="1"/>
</dbReference>
<evidence type="ECO:0000313" key="3">
    <source>
        <dbReference type="Proteomes" id="UP000649604"/>
    </source>
</evidence>
<dbReference type="InterPro" id="IPR050114">
    <property type="entry name" value="UPF0173_UPF0282_UlaG_hydrolase"/>
</dbReference>
<comment type="caution">
    <text evidence="2">The sequence shown here is derived from an EMBL/GenBank/DDBJ whole genome shotgun (WGS) entry which is preliminary data.</text>
</comment>
<feature type="domain" description="Metallo-beta-lactamase" evidence="1">
    <location>
        <begin position="24"/>
        <end position="206"/>
    </location>
</feature>